<comment type="caution">
    <text evidence="4">The sequence shown here is derived from an EMBL/GenBank/DDBJ whole genome shotgun (WGS) entry which is preliminary data.</text>
</comment>
<evidence type="ECO:0000256" key="1">
    <source>
        <dbReference type="ARBA" id="ARBA00022729"/>
    </source>
</evidence>
<dbReference type="InterPro" id="IPR011250">
    <property type="entry name" value="OMP/PagP_B-barrel"/>
</dbReference>
<dbReference type="Proteomes" id="UP000269669">
    <property type="component" value="Unassembled WGS sequence"/>
</dbReference>
<dbReference type="Pfam" id="PF13505">
    <property type="entry name" value="OMP_b-brl"/>
    <property type="match status" value="1"/>
</dbReference>
<gene>
    <name evidence="4" type="ORF">EDE15_2020</name>
</gene>
<evidence type="ECO:0000313" key="5">
    <source>
        <dbReference type="Proteomes" id="UP000269669"/>
    </source>
</evidence>
<dbReference type="OrthoDB" id="116075at2"/>
<dbReference type="SUPFAM" id="SSF56925">
    <property type="entry name" value="OMPA-like"/>
    <property type="match status" value="1"/>
</dbReference>
<feature type="domain" description="Outer membrane protein beta-barrel" evidence="3">
    <location>
        <begin position="14"/>
        <end position="188"/>
    </location>
</feature>
<dbReference type="EMBL" id="RSDW01000001">
    <property type="protein sequence ID" value="RSL16504.1"/>
    <property type="molecule type" value="Genomic_DNA"/>
</dbReference>
<organism evidence="4 5">
    <name type="scientific">Edaphobacter aggregans</name>
    <dbReference type="NCBI Taxonomy" id="570835"/>
    <lineage>
        <taxon>Bacteria</taxon>
        <taxon>Pseudomonadati</taxon>
        <taxon>Acidobacteriota</taxon>
        <taxon>Terriglobia</taxon>
        <taxon>Terriglobales</taxon>
        <taxon>Acidobacteriaceae</taxon>
        <taxon>Edaphobacter</taxon>
    </lineage>
</organism>
<sequence length="195" mass="21293">MNRRLRIFVYPLLLSLAPAVVAQQKPANTIDASVTFSELRANAPVGGCGCFWMSGGTGEISYPVWRNFSVLAEVAGHHTGNIPNFNAGLSLVSGMGGVRMRWPNHTRFQPFAQALFGGVHGFDSYFPARVGKLPTSYDTSYSMAIGGGLDVAISRHIWIRALKADYNYTSLRNLQGDNQNQLRIGAGILFRGSRK</sequence>
<keyword evidence="1 2" id="KW-0732">Signal</keyword>
<feature type="chain" id="PRO_5019544207" evidence="2">
    <location>
        <begin position="23"/>
        <end position="195"/>
    </location>
</feature>
<accession>A0A428MHU7</accession>
<evidence type="ECO:0000256" key="2">
    <source>
        <dbReference type="SAM" id="SignalP"/>
    </source>
</evidence>
<evidence type="ECO:0000259" key="3">
    <source>
        <dbReference type="Pfam" id="PF13505"/>
    </source>
</evidence>
<dbReference type="Gene3D" id="2.40.160.20">
    <property type="match status" value="1"/>
</dbReference>
<protein>
    <submittedName>
        <fullName evidence="4">Outer membrane protein with beta-barrel domain</fullName>
    </submittedName>
</protein>
<keyword evidence="5" id="KW-1185">Reference proteome</keyword>
<dbReference type="InterPro" id="IPR027385">
    <property type="entry name" value="Beta-barrel_OMP"/>
</dbReference>
<name>A0A428MHU7_9BACT</name>
<dbReference type="AlphaFoldDB" id="A0A428MHU7"/>
<feature type="signal peptide" evidence="2">
    <location>
        <begin position="1"/>
        <end position="22"/>
    </location>
</feature>
<dbReference type="RefSeq" id="WP_125485099.1">
    <property type="nucleotide sequence ID" value="NZ_RSDW01000001.1"/>
</dbReference>
<evidence type="ECO:0000313" key="4">
    <source>
        <dbReference type="EMBL" id="RSL16504.1"/>
    </source>
</evidence>
<reference evidence="4 5" key="1">
    <citation type="submission" date="2018-12" db="EMBL/GenBank/DDBJ databases">
        <title>Sequencing of bacterial isolates from soil warming experiment in Harvard Forest, Massachusetts, USA.</title>
        <authorList>
            <person name="Deangelis K."/>
        </authorList>
    </citation>
    <scope>NUCLEOTIDE SEQUENCE [LARGE SCALE GENOMIC DNA]</scope>
    <source>
        <strain evidence="4 5">EB153</strain>
    </source>
</reference>
<proteinExistence type="predicted"/>